<reference evidence="3 4" key="1">
    <citation type="submission" date="2019-02" db="EMBL/GenBank/DDBJ databases">
        <title>Deep-cultivation of Planctomycetes and their phenomic and genomic characterization uncovers novel biology.</title>
        <authorList>
            <person name="Wiegand S."/>
            <person name="Jogler M."/>
            <person name="Boedeker C."/>
            <person name="Pinto D."/>
            <person name="Vollmers J."/>
            <person name="Rivas-Marin E."/>
            <person name="Kohn T."/>
            <person name="Peeters S.H."/>
            <person name="Heuer A."/>
            <person name="Rast P."/>
            <person name="Oberbeckmann S."/>
            <person name="Bunk B."/>
            <person name="Jeske O."/>
            <person name="Meyerdierks A."/>
            <person name="Storesund J.E."/>
            <person name="Kallscheuer N."/>
            <person name="Luecker S."/>
            <person name="Lage O.M."/>
            <person name="Pohl T."/>
            <person name="Merkel B.J."/>
            <person name="Hornburger P."/>
            <person name="Mueller R.-W."/>
            <person name="Bruemmer F."/>
            <person name="Labrenz M."/>
            <person name="Spormann A.M."/>
            <person name="Op den Camp H."/>
            <person name="Overmann J."/>
            <person name="Amann R."/>
            <person name="Jetten M.S.M."/>
            <person name="Mascher T."/>
            <person name="Medema M.H."/>
            <person name="Devos D.P."/>
            <person name="Kaster A.-K."/>
            <person name="Ovreas L."/>
            <person name="Rohde M."/>
            <person name="Galperin M.Y."/>
            <person name="Jogler C."/>
        </authorList>
    </citation>
    <scope>NUCLEOTIDE SEQUENCE [LARGE SCALE GENOMIC DNA]</scope>
    <source>
        <strain evidence="3 4">HG15A2</strain>
    </source>
</reference>
<keyword evidence="2" id="KW-0472">Membrane</keyword>
<evidence type="ECO:0000256" key="1">
    <source>
        <dbReference type="SAM" id="MobiDB-lite"/>
    </source>
</evidence>
<evidence type="ECO:0000313" key="4">
    <source>
        <dbReference type="Proteomes" id="UP000319852"/>
    </source>
</evidence>
<feature type="transmembrane region" description="Helical" evidence="2">
    <location>
        <begin position="151"/>
        <end position="172"/>
    </location>
</feature>
<dbReference type="OrthoDB" id="257692at2"/>
<dbReference type="RefSeq" id="WP_145057053.1">
    <property type="nucleotide sequence ID" value="NZ_CP036263.1"/>
</dbReference>
<gene>
    <name evidence="3" type="ORF">HG15A2_02700</name>
</gene>
<keyword evidence="2" id="KW-0812">Transmembrane</keyword>
<feature type="transmembrane region" description="Helical" evidence="2">
    <location>
        <begin position="88"/>
        <end position="108"/>
    </location>
</feature>
<feature type="transmembrane region" description="Helical" evidence="2">
    <location>
        <begin position="245"/>
        <end position="265"/>
    </location>
</feature>
<keyword evidence="2" id="KW-1133">Transmembrane helix</keyword>
<feature type="region of interest" description="Disordered" evidence="1">
    <location>
        <begin position="206"/>
        <end position="227"/>
    </location>
</feature>
<keyword evidence="4" id="KW-1185">Reference proteome</keyword>
<evidence type="ECO:0000313" key="3">
    <source>
        <dbReference type="EMBL" id="QDS97011.1"/>
    </source>
</evidence>
<accession>A0A517MQ54</accession>
<evidence type="ECO:0000256" key="2">
    <source>
        <dbReference type="SAM" id="Phobius"/>
    </source>
</evidence>
<name>A0A517MQ54_9BACT</name>
<dbReference type="Proteomes" id="UP000319852">
    <property type="component" value="Chromosome"/>
</dbReference>
<feature type="transmembrane region" description="Helical" evidence="2">
    <location>
        <begin position="120"/>
        <end position="145"/>
    </location>
</feature>
<dbReference type="AlphaFoldDB" id="A0A517MQ54"/>
<proteinExistence type="predicted"/>
<protein>
    <submittedName>
        <fullName evidence="3">Uncharacterized protein</fullName>
    </submittedName>
</protein>
<dbReference type="KEGG" id="amob:HG15A2_02700"/>
<organism evidence="3 4">
    <name type="scientific">Adhaeretor mobilis</name>
    <dbReference type="NCBI Taxonomy" id="1930276"/>
    <lineage>
        <taxon>Bacteria</taxon>
        <taxon>Pseudomonadati</taxon>
        <taxon>Planctomycetota</taxon>
        <taxon>Planctomycetia</taxon>
        <taxon>Pirellulales</taxon>
        <taxon>Lacipirellulaceae</taxon>
        <taxon>Adhaeretor</taxon>
    </lineage>
</organism>
<dbReference type="EMBL" id="CP036263">
    <property type="protein sequence ID" value="QDS97011.1"/>
    <property type="molecule type" value="Genomic_DNA"/>
</dbReference>
<sequence length="301" mass="32753">MKRLAPFFRQRLAELDRLLRGDATQAEALEDNKLDVSAGGLLVIAMLLAAFYGLCMGSFSLLKEMPVELVDPYGPVKQVLASMIKTPALFLLTLLVTLPSLYVFNALVGSRLTLLGMTRLLVAAMSVNIAVLASLGAIVVFFSLTTKSYPFILLLNVAAFTVAGVLGMLFLLQTLHRMTKSEHREHPKAVAKPSIQMKSPIELTPLTSQEKSKSETTSSESTKGTLQTSALDMPQGQVLGGSTKVVFRCWIILFSLVGAQMGWVLRPFVGSPNMPFTFFRERDSNFFAAVVGALQQLFTGG</sequence>
<feature type="transmembrane region" description="Helical" evidence="2">
    <location>
        <begin position="41"/>
        <end position="62"/>
    </location>
</feature>